<evidence type="ECO:0000313" key="3">
    <source>
        <dbReference type="Proteomes" id="UP000007947"/>
    </source>
</evidence>
<feature type="domain" description="DUF4440" evidence="1">
    <location>
        <begin position="18"/>
        <end position="127"/>
    </location>
</feature>
<dbReference type="eggNOG" id="COG4319">
    <property type="taxonomic scope" value="Bacteria"/>
</dbReference>
<proteinExistence type="predicted"/>
<dbReference type="KEGG" id="mph:MLP_39810"/>
<keyword evidence="3" id="KW-1185">Reference proteome</keyword>
<sequence length="138" mass="14393">MGLIAPAETSAADVVARDVLQRLEHSWNRGDGPAFGAMYAEDATFVTIRGDYAVGRDAIAAGHAAIFATTHAGSVNRMELIATREIADGVVVVVSRNVLTAPVGPLEGRHAAMSTSMLVRTAGQWQIAATHNTLVGAL</sequence>
<reference evidence="2 3" key="1">
    <citation type="submission" date="2011-05" db="EMBL/GenBank/DDBJ databases">
        <title>Whole genome sequence of Microlunatus phosphovorus NM-1.</title>
        <authorList>
            <person name="Hosoyama A."/>
            <person name="Sasaki K."/>
            <person name="Harada T."/>
            <person name="Igarashi R."/>
            <person name="Kawakoshi A."/>
            <person name="Sasagawa M."/>
            <person name="Fukada J."/>
            <person name="Nakamura S."/>
            <person name="Katano Y."/>
            <person name="Hanada S."/>
            <person name="Kamagata Y."/>
            <person name="Nakamura N."/>
            <person name="Yamazaki S."/>
            <person name="Fujita N."/>
        </authorList>
    </citation>
    <scope>NUCLEOTIDE SEQUENCE [LARGE SCALE GENOMIC DNA]</scope>
    <source>
        <strain evidence="3">ATCC 700054 / DSM 10555 / JCM 9379 / NBRC 101784 / NCIMB 13414 / VKM Ac-1990 / NM-1</strain>
    </source>
</reference>
<dbReference type="InterPro" id="IPR027843">
    <property type="entry name" value="DUF4440"/>
</dbReference>
<evidence type="ECO:0000313" key="2">
    <source>
        <dbReference type="EMBL" id="BAK36995.1"/>
    </source>
</evidence>
<dbReference type="SUPFAM" id="SSF54427">
    <property type="entry name" value="NTF2-like"/>
    <property type="match status" value="1"/>
</dbReference>
<dbReference type="Pfam" id="PF14534">
    <property type="entry name" value="DUF4440"/>
    <property type="match status" value="1"/>
</dbReference>
<dbReference type="InterPro" id="IPR032710">
    <property type="entry name" value="NTF2-like_dom_sf"/>
</dbReference>
<protein>
    <recommendedName>
        <fullName evidence="1">DUF4440 domain-containing protein</fullName>
    </recommendedName>
</protein>
<dbReference type="InterPro" id="IPR011944">
    <property type="entry name" value="Steroid_delta5-4_isomerase"/>
</dbReference>
<gene>
    <name evidence="2" type="ordered locus">MLP_39810</name>
</gene>
<dbReference type="CDD" id="cd00531">
    <property type="entry name" value="NTF2_like"/>
    <property type="match status" value="1"/>
</dbReference>
<dbReference type="STRING" id="1032480.MLP_39810"/>
<dbReference type="NCBIfam" id="TIGR02246">
    <property type="entry name" value="SgcJ/EcaC family oxidoreductase"/>
    <property type="match status" value="1"/>
</dbReference>
<dbReference type="Proteomes" id="UP000007947">
    <property type="component" value="Chromosome"/>
</dbReference>
<organism evidence="2 3">
    <name type="scientific">Microlunatus phosphovorus (strain ATCC 700054 / DSM 10555 / JCM 9379 / NBRC 101784 / NCIMB 13414 / VKM Ac-1990 / NM-1)</name>
    <dbReference type="NCBI Taxonomy" id="1032480"/>
    <lineage>
        <taxon>Bacteria</taxon>
        <taxon>Bacillati</taxon>
        <taxon>Actinomycetota</taxon>
        <taxon>Actinomycetes</taxon>
        <taxon>Propionibacteriales</taxon>
        <taxon>Propionibacteriaceae</taxon>
        <taxon>Microlunatus</taxon>
    </lineage>
</organism>
<evidence type="ECO:0000259" key="1">
    <source>
        <dbReference type="Pfam" id="PF14534"/>
    </source>
</evidence>
<dbReference type="EMBL" id="AP012204">
    <property type="protein sequence ID" value="BAK36995.1"/>
    <property type="molecule type" value="Genomic_DNA"/>
</dbReference>
<name>F5XQX3_MICPN</name>
<dbReference type="Gene3D" id="3.10.450.50">
    <property type="match status" value="1"/>
</dbReference>
<dbReference type="HOGENOM" id="CLU_129336_1_0_11"/>
<dbReference type="AlphaFoldDB" id="F5XQX3"/>
<accession>F5XQX3</accession>